<accession>A0ABS5G7Q6</accession>
<dbReference type="EMBL" id="JAFCLK010000014">
    <property type="protein sequence ID" value="MBR1137353.1"/>
    <property type="molecule type" value="Genomic_DNA"/>
</dbReference>
<evidence type="ECO:0000313" key="2">
    <source>
        <dbReference type="EMBL" id="MBR1137353.1"/>
    </source>
</evidence>
<comment type="caution">
    <text evidence="2">The sequence shown here is derived from an EMBL/GenBank/DDBJ whole genome shotgun (WGS) entry which is preliminary data.</text>
</comment>
<gene>
    <name evidence="2" type="ORF">JQ619_16420</name>
</gene>
<feature type="compositionally biased region" description="Basic and acidic residues" evidence="1">
    <location>
        <begin position="1"/>
        <end position="10"/>
    </location>
</feature>
<reference evidence="3" key="1">
    <citation type="journal article" date="2021" name="ISME J.">
        <title>Evolutionary origin and ecological implication of a unique nif island in free-living Bradyrhizobium lineages.</title>
        <authorList>
            <person name="Tao J."/>
        </authorList>
    </citation>
    <scope>NUCLEOTIDE SEQUENCE [LARGE SCALE GENOMIC DNA]</scope>
    <source>
        <strain evidence="3">SZCCT0094</strain>
    </source>
</reference>
<proteinExistence type="predicted"/>
<keyword evidence="3" id="KW-1185">Reference proteome</keyword>
<sequence>MHDPVDKLNDHTGSLGARAAGGEPNGGGRIAGPAVIRLDKAPTIEPEAGAELAADAADRRDAIQKRHLVTPTMWR</sequence>
<organism evidence="2 3">
    <name type="scientific">Bradyrhizobium denitrificans</name>
    <dbReference type="NCBI Taxonomy" id="2734912"/>
    <lineage>
        <taxon>Bacteria</taxon>
        <taxon>Pseudomonadati</taxon>
        <taxon>Pseudomonadota</taxon>
        <taxon>Alphaproteobacteria</taxon>
        <taxon>Hyphomicrobiales</taxon>
        <taxon>Nitrobacteraceae</taxon>
        <taxon>Bradyrhizobium</taxon>
    </lineage>
</organism>
<protein>
    <submittedName>
        <fullName evidence="2">Uncharacterized protein</fullName>
    </submittedName>
</protein>
<name>A0ABS5G7Q6_9BRAD</name>
<dbReference type="RefSeq" id="WP_041750936.1">
    <property type="nucleotide sequence ID" value="NZ_JABFDP010000003.1"/>
</dbReference>
<feature type="region of interest" description="Disordered" evidence="1">
    <location>
        <begin position="1"/>
        <end position="34"/>
    </location>
</feature>
<evidence type="ECO:0000256" key="1">
    <source>
        <dbReference type="SAM" id="MobiDB-lite"/>
    </source>
</evidence>
<dbReference type="Proteomes" id="UP001314635">
    <property type="component" value="Unassembled WGS sequence"/>
</dbReference>
<evidence type="ECO:0000313" key="3">
    <source>
        <dbReference type="Proteomes" id="UP001314635"/>
    </source>
</evidence>